<sequence length="88" mass="9971">MTNKHTDALEEFDRFCRFIDGMHMSGTFVENDFMSKPIQKLIRAALSPVDAESLKKDEADAGPSITDLARVRGWNDCLDELVKRGVLR</sequence>
<dbReference type="EMBL" id="LR796367">
    <property type="protein sequence ID" value="CAB4139802.1"/>
    <property type="molecule type" value="Genomic_DNA"/>
</dbReference>
<evidence type="ECO:0000313" key="1">
    <source>
        <dbReference type="EMBL" id="CAB4139802.1"/>
    </source>
</evidence>
<reference evidence="1" key="1">
    <citation type="submission" date="2020-04" db="EMBL/GenBank/DDBJ databases">
        <authorList>
            <person name="Chiriac C."/>
            <person name="Salcher M."/>
            <person name="Ghai R."/>
            <person name="Kavagutti S V."/>
        </authorList>
    </citation>
    <scope>NUCLEOTIDE SEQUENCE</scope>
</reference>
<name>A0A6J5M0Z6_9CAUD</name>
<protein>
    <submittedName>
        <fullName evidence="1">Uncharacterized protein</fullName>
    </submittedName>
</protein>
<proteinExistence type="predicted"/>
<organism evidence="1">
    <name type="scientific">uncultured Caudovirales phage</name>
    <dbReference type="NCBI Taxonomy" id="2100421"/>
    <lineage>
        <taxon>Viruses</taxon>
        <taxon>Duplodnaviria</taxon>
        <taxon>Heunggongvirae</taxon>
        <taxon>Uroviricota</taxon>
        <taxon>Caudoviricetes</taxon>
        <taxon>Peduoviridae</taxon>
        <taxon>Maltschvirus</taxon>
        <taxon>Maltschvirus maltsch</taxon>
    </lineage>
</organism>
<accession>A0A6J5M0Z6</accession>
<gene>
    <name evidence="1" type="ORF">UFOVP353_41</name>
</gene>